<evidence type="ECO:0000259" key="3">
    <source>
        <dbReference type="Pfam" id="PF01298"/>
    </source>
</evidence>
<keyword evidence="5" id="KW-1185">Reference proteome</keyword>
<dbReference type="EMBL" id="QEQG01000005">
    <property type="protein sequence ID" value="RDF11116.1"/>
    <property type="molecule type" value="Genomic_DNA"/>
</dbReference>
<accession>A0ABX9HQN5</accession>
<dbReference type="RefSeq" id="WP_111389678.1">
    <property type="nucleotide sequence ID" value="NZ_QEQG01000005.1"/>
</dbReference>
<dbReference type="SUPFAM" id="SSF56925">
    <property type="entry name" value="OMPA-like"/>
    <property type="match status" value="1"/>
</dbReference>
<dbReference type="InterPro" id="IPR001677">
    <property type="entry name" value="TbpB_B_D"/>
</dbReference>
<feature type="compositionally biased region" description="Basic and acidic residues" evidence="1">
    <location>
        <begin position="47"/>
        <end position="61"/>
    </location>
</feature>
<feature type="region of interest" description="Disordered" evidence="1">
    <location>
        <begin position="20"/>
        <end position="87"/>
    </location>
</feature>
<evidence type="ECO:0000313" key="5">
    <source>
        <dbReference type="Proteomes" id="UP000253950"/>
    </source>
</evidence>
<reference evidence="4 5" key="1">
    <citation type="submission" date="2018-05" db="EMBL/GenBank/DDBJ databases">
        <title>Draft Genome Sequences for a Diverse set of 7 Haemophilus Species.</title>
        <authorList>
            <person name="Nichols M."/>
            <person name="Topaz N."/>
            <person name="Wang X."/>
            <person name="Wang X."/>
            <person name="Boxrud D."/>
        </authorList>
    </citation>
    <scope>NUCLEOTIDE SEQUENCE [LARGE SCALE GENOMIC DNA]</scope>
    <source>
        <strain evidence="4 5">C2015005473</strain>
    </source>
</reference>
<evidence type="ECO:0000256" key="1">
    <source>
        <dbReference type="SAM" id="MobiDB-lite"/>
    </source>
</evidence>
<protein>
    <submittedName>
        <fullName evidence="4">ABC transporter substrate-binding protein</fullName>
    </submittedName>
</protein>
<feature type="compositionally biased region" description="Basic and acidic residues" evidence="1">
    <location>
        <begin position="74"/>
        <end position="87"/>
    </location>
</feature>
<feature type="signal peptide" evidence="2">
    <location>
        <begin position="1"/>
        <end position="21"/>
    </location>
</feature>
<keyword evidence="2" id="KW-0732">Signal</keyword>
<gene>
    <name evidence="4" type="ORF">DPV84_05660</name>
</gene>
<name>A0ABX9HQN5_9PAST</name>
<organism evidence="4 5">
    <name type="scientific">Haemophilus sputorum</name>
    <dbReference type="NCBI Taxonomy" id="1078480"/>
    <lineage>
        <taxon>Bacteria</taxon>
        <taxon>Pseudomonadati</taxon>
        <taxon>Pseudomonadota</taxon>
        <taxon>Gammaproteobacteria</taxon>
        <taxon>Pasteurellales</taxon>
        <taxon>Pasteurellaceae</taxon>
        <taxon>Haemophilus</taxon>
    </lineage>
</organism>
<feature type="compositionally biased region" description="Polar residues" evidence="1">
    <location>
        <begin position="25"/>
        <end position="43"/>
    </location>
</feature>
<feature type="chain" id="PRO_5045463330" evidence="2">
    <location>
        <begin position="22"/>
        <end position="329"/>
    </location>
</feature>
<dbReference type="Gene3D" id="2.40.160.90">
    <property type="match status" value="1"/>
</dbReference>
<proteinExistence type="predicted"/>
<sequence length="329" mass="35373">MGKIKLSIIALSCAMALSACSSSSKGGTDNTDQIRQAESELSQKITEANKKAEEAAKKAEAAIKTAKANSEQTEAEKKAAEEAQKAAEERLKQLENLQANEKARIPLSDKVFGGISGEMTDAISGGTLVGEQNIANRTLAHDIRDLTIIDESGKLVDINILRRADDMDPWTYEAYDDQYNLRKEGQTILSNSNLESSAFGTYVDRLTGNQYFYAQGKPTAMAQIPTVGKAEYKGGAVYKKDGERNYSEISEMTATADFANKVIDINIAQKANAVPGMNFGGKITGNSFAGEVNGIKTQGGFFGENAKEMTGLYTNEADQSRGAFGGIKQ</sequence>
<feature type="domain" description="Transferrin-binding protein B C-lobe/N-lobe beta-barrel" evidence="3">
    <location>
        <begin position="224"/>
        <end position="327"/>
    </location>
</feature>
<comment type="caution">
    <text evidence="4">The sequence shown here is derived from an EMBL/GenBank/DDBJ whole genome shotgun (WGS) entry which is preliminary data.</text>
</comment>
<dbReference type="PROSITE" id="PS51257">
    <property type="entry name" value="PROKAR_LIPOPROTEIN"/>
    <property type="match status" value="1"/>
</dbReference>
<dbReference type="Pfam" id="PF01298">
    <property type="entry name" value="TbpB_B_D"/>
    <property type="match status" value="1"/>
</dbReference>
<dbReference type="Proteomes" id="UP000253950">
    <property type="component" value="Unassembled WGS sequence"/>
</dbReference>
<evidence type="ECO:0000256" key="2">
    <source>
        <dbReference type="SAM" id="SignalP"/>
    </source>
</evidence>
<evidence type="ECO:0000313" key="4">
    <source>
        <dbReference type="EMBL" id="RDF11116.1"/>
    </source>
</evidence>
<dbReference type="InterPro" id="IPR011250">
    <property type="entry name" value="OMP/PagP_B-barrel"/>
</dbReference>